<organism evidence="2 3">
    <name type="scientific">Euplotes crassus</name>
    <dbReference type="NCBI Taxonomy" id="5936"/>
    <lineage>
        <taxon>Eukaryota</taxon>
        <taxon>Sar</taxon>
        <taxon>Alveolata</taxon>
        <taxon>Ciliophora</taxon>
        <taxon>Intramacronucleata</taxon>
        <taxon>Spirotrichea</taxon>
        <taxon>Hypotrichia</taxon>
        <taxon>Euplotida</taxon>
        <taxon>Euplotidae</taxon>
        <taxon>Moneuplotes</taxon>
    </lineage>
</organism>
<dbReference type="AlphaFoldDB" id="A0AAD1XBP7"/>
<evidence type="ECO:0000313" key="3">
    <source>
        <dbReference type="Proteomes" id="UP001295684"/>
    </source>
</evidence>
<evidence type="ECO:0000256" key="1">
    <source>
        <dbReference type="SAM" id="MobiDB-lite"/>
    </source>
</evidence>
<dbReference type="Proteomes" id="UP001295684">
    <property type="component" value="Unassembled WGS sequence"/>
</dbReference>
<comment type="caution">
    <text evidence="2">The sequence shown here is derived from an EMBL/GenBank/DDBJ whole genome shotgun (WGS) entry which is preliminary data.</text>
</comment>
<feature type="compositionally biased region" description="Polar residues" evidence="1">
    <location>
        <begin position="382"/>
        <end position="394"/>
    </location>
</feature>
<keyword evidence="3" id="KW-1185">Reference proteome</keyword>
<feature type="region of interest" description="Disordered" evidence="1">
    <location>
        <begin position="1"/>
        <end position="66"/>
    </location>
</feature>
<dbReference type="EMBL" id="CAMPGE010007057">
    <property type="protein sequence ID" value="CAI2365983.1"/>
    <property type="molecule type" value="Genomic_DNA"/>
</dbReference>
<feature type="compositionally biased region" description="Basic residues" evidence="1">
    <location>
        <begin position="7"/>
        <end position="16"/>
    </location>
</feature>
<feature type="compositionally biased region" description="Polar residues" evidence="1">
    <location>
        <begin position="430"/>
        <end position="442"/>
    </location>
</feature>
<accession>A0AAD1XBP7</accession>
<feature type="region of interest" description="Disordered" evidence="1">
    <location>
        <begin position="420"/>
        <end position="442"/>
    </location>
</feature>
<reference evidence="2" key="1">
    <citation type="submission" date="2023-07" db="EMBL/GenBank/DDBJ databases">
        <authorList>
            <consortium name="AG Swart"/>
            <person name="Singh M."/>
            <person name="Singh A."/>
            <person name="Seah K."/>
            <person name="Emmerich C."/>
        </authorList>
    </citation>
    <scope>NUCLEOTIDE SEQUENCE</scope>
    <source>
        <strain evidence="2">DP1</strain>
    </source>
</reference>
<gene>
    <name evidence="2" type="ORF">ECRASSUSDP1_LOCUS7252</name>
</gene>
<sequence length="456" mass="52025">MGGSNSKGKKASKVKSRTVVATKRDTVRSQVMKTVQHRDEEAIRQEKEKAKSLISSQNFRNSENPIRIVDQQEGSVHDFEANKNHNDKIIEDSMRQVEDGNIRERQYLNSIKEALIKSKKEYDDIERLQYEIEISQIKDNPNLLQEKNEKILKKATMIVTNDGVQKHGRLPPIKQTSKSSMFLPINEFDREKSVQILMDQTDEMDNSIELYPDEFRNTYKSNFGKSDITSEFDFTVDGKFKNNNLQQKFSFRNNLPGGVSPSYAGARIEEKAPSVVQFRDYANMDDIIRKSQTSKPFGSKKRTSQDARIDIQKSNFNRLRESNDKKSLAVQGSTLKRKNSQTESDIYNDLKSDILMQTHGSKFNPSRRKSEGGDIEEEEQSKNLSMDDNPNSVEANVDAEGLSQNSNNDEENLEDILDSSSDDEFDVHPISSTNINGSMIHQPENLENTSNVLYLG</sequence>
<feature type="compositionally biased region" description="Basic and acidic residues" evidence="1">
    <location>
        <begin position="36"/>
        <end position="51"/>
    </location>
</feature>
<name>A0AAD1XBP7_EUPCR</name>
<feature type="region of interest" description="Disordered" evidence="1">
    <location>
        <begin position="289"/>
        <end position="394"/>
    </location>
</feature>
<feature type="compositionally biased region" description="Polar residues" evidence="1">
    <location>
        <begin position="53"/>
        <end position="64"/>
    </location>
</feature>
<feature type="compositionally biased region" description="Basic and acidic residues" evidence="1">
    <location>
        <begin position="318"/>
        <end position="327"/>
    </location>
</feature>
<proteinExistence type="predicted"/>
<protein>
    <submittedName>
        <fullName evidence="2">Uncharacterized protein</fullName>
    </submittedName>
</protein>
<evidence type="ECO:0000313" key="2">
    <source>
        <dbReference type="EMBL" id="CAI2365983.1"/>
    </source>
</evidence>